<reference evidence="1" key="1">
    <citation type="submission" date="2022-07" db="EMBL/GenBank/DDBJ databases">
        <title>Ectorhizobium quercum gen.nov., sp. nov.</title>
        <authorList>
            <person name="Ma T."/>
            <person name="Li Y."/>
        </authorList>
    </citation>
    <scope>NUCLEOTIDE SEQUENCE</scope>
    <source>
        <strain evidence="1">BDR2-2</strain>
    </source>
</reference>
<dbReference type="InterPro" id="IPR027056">
    <property type="entry name" value="Gluconate_2DH_su3"/>
</dbReference>
<proteinExistence type="predicted"/>
<dbReference type="AlphaFoldDB" id="A0AAE3N2J4"/>
<keyword evidence="2" id="KW-1185">Reference proteome</keyword>
<accession>A0AAE3N2J4</accession>
<dbReference type="EMBL" id="JANFPI010000007">
    <property type="protein sequence ID" value="MCX8999394.1"/>
    <property type="molecule type" value="Genomic_DNA"/>
</dbReference>
<dbReference type="RefSeq" id="WP_306412882.1">
    <property type="nucleotide sequence ID" value="NZ_JANFPI010000007.1"/>
</dbReference>
<evidence type="ECO:0000313" key="1">
    <source>
        <dbReference type="EMBL" id="MCX8999394.1"/>
    </source>
</evidence>
<dbReference type="Proteomes" id="UP001208771">
    <property type="component" value="Unassembled WGS sequence"/>
</dbReference>
<dbReference type="Pfam" id="PF13618">
    <property type="entry name" value="Gluconate_2-dh3"/>
    <property type="match status" value="1"/>
</dbReference>
<name>A0AAE3N2J4_9HYPH</name>
<gene>
    <name evidence="1" type="ORF">NOF55_20000</name>
</gene>
<evidence type="ECO:0000313" key="2">
    <source>
        <dbReference type="Proteomes" id="UP001208771"/>
    </source>
</evidence>
<organism evidence="1 2">
    <name type="scientific">Ectorhizobium quercum</name>
    <dbReference type="NCBI Taxonomy" id="2965071"/>
    <lineage>
        <taxon>Bacteria</taxon>
        <taxon>Pseudomonadati</taxon>
        <taxon>Pseudomonadota</taxon>
        <taxon>Alphaproteobacteria</taxon>
        <taxon>Hyphomicrobiales</taxon>
        <taxon>Rhizobiaceae</taxon>
        <taxon>Ectorhizobium</taxon>
    </lineage>
</organism>
<sequence length="250" mass="27097">MGQHCPPRLSRRTFLSSVAFTILAGTAGPVLARSFRGGILPWTSYAADPPVQVTPGGWHFFTAEEAATVEAIVDRLIPPDDITIGGKEAGCAVYIDRQLAGPFGNSSRLYTQGPFLPGLPTQGYQGEAVPAARYRSGLDAIKAYLMQNGGTPFTALSPEQQDTFLTDLEAGRIALPHNIDGKGLFTLILNNTMEGFFADPVYGGNRDMVSWRMLGFPGARYDYRDHVSKHNQPYPRPPVSIAGAPEWLAQ</sequence>
<protein>
    <submittedName>
        <fullName evidence="1">Gluconate 2-dehydrogenase subunit 3 family protein</fullName>
    </submittedName>
</protein>
<dbReference type="InterPro" id="IPR006311">
    <property type="entry name" value="TAT_signal"/>
</dbReference>
<comment type="caution">
    <text evidence="1">The sequence shown here is derived from an EMBL/GenBank/DDBJ whole genome shotgun (WGS) entry which is preliminary data.</text>
</comment>
<dbReference type="PROSITE" id="PS51318">
    <property type="entry name" value="TAT"/>
    <property type="match status" value="1"/>
</dbReference>